<dbReference type="OrthoDB" id="123207at2759"/>
<reference evidence="1 2" key="1">
    <citation type="submission" date="2019-08" db="EMBL/GenBank/DDBJ databases">
        <title>Whole genome of Aphis craccivora.</title>
        <authorList>
            <person name="Voronova N.V."/>
            <person name="Shulinski R.S."/>
            <person name="Bandarenka Y.V."/>
            <person name="Zhorov D.G."/>
            <person name="Warner D."/>
        </authorList>
    </citation>
    <scope>NUCLEOTIDE SEQUENCE [LARGE SCALE GENOMIC DNA]</scope>
    <source>
        <strain evidence="1">180601</strain>
        <tissue evidence="1">Whole Body</tissue>
    </source>
</reference>
<evidence type="ECO:0008006" key="3">
    <source>
        <dbReference type="Google" id="ProtNLM"/>
    </source>
</evidence>
<organism evidence="1 2">
    <name type="scientific">Aphis craccivora</name>
    <name type="common">Cowpea aphid</name>
    <dbReference type="NCBI Taxonomy" id="307492"/>
    <lineage>
        <taxon>Eukaryota</taxon>
        <taxon>Metazoa</taxon>
        <taxon>Ecdysozoa</taxon>
        <taxon>Arthropoda</taxon>
        <taxon>Hexapoda</taxon>
        <taxon>Insecta</taxon>
        <taxon>Pterygota</taxon>
        <taxon>Neoptera</taxon>
        <taxon>Paraneoptera</taxon>
        <taxon>Hemiptera</taxon>
        <taxon>Sternorrhyncha</taxon>
        <taxon>Aphidomorpha</taxon>
        <taxon>Aphidoidea</taxon>
        <taxon>Aphididae</taxon>
        <taxon>Aphidini</taxon>
        <taxon>Aphis</taxon>
        <taxon>Aphis</taxon>
    </lineage>
</organism>
<accession>A0A6G0X3U5</accession>
<protein>
    <recommendedName>
        <fullName evidence="3">PiggyBac transposable element-derived protein 4-like</fullName>
    </recommendedName>
</protein>
<sequence length="45" mass="5234">MDLNAPLSCRHKGCESRSKVICMKCKTYLCMSKGKTCFEDFHKFK</sequence>
<dbReference type="AlphaFoldDB" id="A0A6G0X3U5"/>
<gene>
    <name evidence="1" type="ORF">FWK35_00029331</name>
</gene>
<keyword evidence="2" id="KW-1185">Reference proteome</keyword>
<proteinExistence type="predicted"/>
<name>A0A6G0X3U5_APHCR</name>
<dbReference type="EMBL" id="VUJU01008171">
    <property type="protein sequence ID" value="KAF0734607.1"/>
    <property type="molecule type" value="Genomic_DNA"/>
</dbReference>
<evidence type="ECO:0000313" key="2">
    <source>
        <dbReference type="Proteomes" id="UP000478052"/>
    </source>
</evidence>
<dbReference type="Proteomes" id="UP000478052">
    <property type="component" value="Unassembled WGS sequence"/>
</dbReference>
<comment type="caution">
    <text evidence="1">The sequence shown here is derived from an EMBL/GenBank/DDBJ whole genome shotgun (WGS) entry which is preliminary data.</text>
</comment>
<evidence type="ECO:0000313" key="1">
    <source>
        <dbReference type="EMBL" id="KAF0734607.1"/>
    </source>
</evidence>